<dbReference type="InterPro" id="IPR043128">
    <property type="entry name" value="Rev_trsase/Diguanyl_cyclase"/>
</dbReference>
<evidence type="ECO:0000256" key="1">
    <source>
        <dbReference type="ARBA" id="ARBA00012528"/>
    </source>
</evidence>
<dbReference type="NCBIfam" id="TIGR00254">
    <property type="entry name" value="GGDEF"/>
    <property type="match status" value="1"/>
</dbReference>
<evidence type="ECO:0000313" key="5">
    <source>
        <dbReference type="EMBL" id="MDC7716933.1"/>
    </source>
</evidence>
<keyword evidence="3" id="KW-1133">Transmembrane helix</keyword>
<keyword evidence="6" id="KW-1185">Reference proteome</keyword>
<keyword evidence="3" id="KW-0472">Membrane</keyword>
<comment type="catalytic activity">
    <reaction evidence="2">
        <text>2 GTP = 3',3'-c-di-GMP + 2 diphosphate</text>
        <dbReference type="Rhea" id="RHEA:24898"/>
        <dbReference type="ChEBI" id="CHEBI:33019"/>
        <dbReference type="ChEBI" id="CHEBI:37565"/>
        <dbReference type="ChEBI" id="CHEBI:58805"/>
        <dbReference type="EC" id="2.7.7.65"/>
    </reaction>
</comment>
<dbReference type="Pfam" id="PF01590">
    <property type="entry name" value="GAF"/>
    <property type="match status" value="1"/>
</dbReference>
<gene>
    <name evidence="5" type="ORF">PQU95_06855</name>
</gene>
<dbReference type="PANTHER" id="PTHR45138">
    <property type="entry name" value="REGULATORY COMPONENTS OF SENSORY TRANSDUCTION SYSTEM"/>
    <property type="match status" value="1"/>
</dbReference>
<dbReference type="RefSeq" id="WP_272751294.1">
    <property type="nucleotide sequence ID" value="NZ_JAQQLF010000007.1"/>
</dbReference>
<dbReference type="InterPro" id="IPR003018">
    <property type="entry name" value="GAF"/>
</dbReference>
<dbReference type="CDD" id="cd01949">
    <property type="entry name" value="GGDEF"/>
    <property type="match status" value="1"/>
</dbReference>
<dbReference type="SUPFAM" id="SSF55073">
    <property type="entry name" value="Nucleotide cyclase"/>
    <property type="match status" value="1"/>
</dbReference>
<dbReference type="InterPro" id="IPR050469">
    <property type="entry name" value="Diguanylate_Cyclase"/>
</dbReference>
<dbReference type="PROSITE" id="PS51257">
    <property type="entry name" value="PROKAR_LIPOPROTEIN"/>
    <property type="match status" value="1"/>
</dbReference>
<dbReference type="PROSITE" id="PS50887">
    <property type="entry name" value="GGDEF"/>
    <property type="match status" value="1"/>
</dbReference>
<dbReference type="SUPFAM" id="SSF55781">
    <property type="entry name" value="GAF domain-like"/>
    <property type="match status" value="1"/>
</dbReference>
<proteinExistence type="predicted"/>
<protein>
    <recommendedName>
        <fullName evidence="1">diguanylate cyclase</fullName>
        <ecNumber evidence="1">2.7.7.65</ecNumber>
    </recommendedName>
</protein>
<dbReference type="PANTHER" id="PTHR45138:SF9">
    <property type="entry name" value="DIGUANYLATE CYCLASE DGCM-RELATED"/>
    <property type="match status" value="1"/>
</dbReference>
<feature type="domain" description="GGDEF" evidence="4">
    <location>
        <begin position="464"/>
        <end position="601"/>
    </location>
</feature>
<organism evidence="5 6">
    <name type="scientific">Vogesella aquatica</name>
    <dbReference type="NCBI Taxonomy" id="2984206"/>
    <lineage>
        <taxon>Bacteria</taxon>
        <taxon>Pseudomonadati</taxon>
        <taxon>Pseudomonadota</taxon>
        <taxon>Betaproteobacteria</taxon>
        <taxon>Neisseriales</taxon>
        <taxon>Chromobacteriaceae</taxon>
        <taxon>Vogesella</taxon>
    </lineage>
</organism>
<feature type="transmembrane region" description="Helical" evidence="3">
    <location>
        <begin position="12"/>
        <end position="33"/>
    </location>
</feature>
<evidence type="ECO:0000256" key="3">
    <source>
        <dbReference type="SAM" id="Phobius"/>
    </source>
</evidence>
<dbReference type="Gene3D" id="3.30.450.40">
    <property type="match status" value="1"/>
</dbReference>
<evidence type="ECO:0000313" key="6">
    <source>
        <dbReference type="Proteomes" id="UP001219956"/>
    </source>
</evidence>
<dbReference type="InterPro" id="IPR029787">
    <property type="entry name" value="Nucleotide_cyclase"/>
</dbReference>
<dbReference type="SMART" id="SM00065">
    <property type="entry name" value="GAF"/>
    <property type="match status" value="1"/>
</dbReference>
<evidence type="ECO:0000256" key="2">
    <source>
        <dbReference type="ARBA" id="ARBA00034247"/>
    </source>
</evidence>
<comment type="caution">
    <text evidence="5">The sequence shown here is derived from an EMBL/GenBank/DDBJ whole genome shotgun (WGS) entry which is preliminary data.</text>
</comment>
<dbReference type="EMBL" id="JAQQLF010000007">
    <property type="protein sequence ID" value="MDC7716933.1"/>
    <property type="molecule type" value="Genomic_DNA"/>
</dbReference>
<dbReference type="SMART" id="SM00267">
    <property type="entry name" value="GGDEF"/>
    <property type="match status" value="1"/>
</dbReference>
<dbReference type="Proteomes" id="UP001219956">
    <property type="component" value="Unassembled WGS sequence"/>
</dbReference>
<name>A0ABT5IWI7_9NEIS</name>
<dbReference type="EC" id="2.7.7.65" evidence="1"/>
<reference evidence="5 6" key="1">
    <citation type="submission" date="2023-01" db="EMBL/GenBank/DDBJ databases">
        <title>Novel species of the genus Vogesella isolated from rivers.</title>
        <authorList>
            <person name="Lu H."/>
        </authorList>
    </citation>
    <scope>NUCLEOTIDE SEQUENCE [LARGE SCALE GENOMIC DNA]</scope>
    <source>
        <strain evidence="5 6">DC21W</strain>
    </source>
</reference>
<dbReference type="Pfam" id="PF00990">
    <property type="entry name" value="GGDEF"/>
    <property type="match status" value="1"/>
</dbReference>
<dbReference type="Gene3D" id="3.30.70.270">
    <property type="match status" value="1"/>
</dbReference>
<accession>A0ABT5IWI7</accession>
<evidence type="ECO:0000259" key="4">
    <source>
        <dbReference type="PROSITE" id="PS50887"/>
    </source>
</evidence>
<keyword evidence="3" id="KW-0812">Transmembrane</keyword>
<dbReference type="InterPro" id="IPR000160">
    <property type="entry name" value="GGDEF_dom"/>
</dbReference>
<dbReference type="InterPro" id="IPR029016">
    <property type="entry name" value="GAF-like_dom_sf"/>
</dbReference>
<sequence length="607" mass="67900">MKLAKPLARQWLILSVAAGCAFCLLVLGLRFYLGSQLQQQLLQRVPLQVQQQFMPLLAQSVWDVDPAMEQRLLQGIHSLDGVTEVSLLNSRGQVRLSLTKPLPASHRIELPVQSAGTGDQPLGTLRLSLSLRSLEYTLWQDIAQTLAALVLAMLLLTWLTRRYLHSQILAPLATLATRWQRPDHDVPQLAQNEIDQLDQTLQAYDKAGKVQLQHARQTCLELTQQRDHLSSLLAMRTAELEQLSRFHQMVSEMSSRLVQLDHADVEGEIAIALSRIGNLLDVDRCYLFRVTPSLRIRHTQEWCRTGIPSTAHQYENYPLHESAWFVPQLIKQQLVALSQLEDMPPEGHNERMRFAAHGIQSMAAATLSYQGQVLGFFGCDCVLQKRDWQDKELTLIRVFSEMLCHTLLQCQYRQAHDATRTALAVAHERLDAMVNIDGLTSLASRKTFQQQLLRAYKHARDSGQALSLLLVNIDLFCDYNACFGHVEGDHCLIRLADQLKQHFAQQSAVISRLNGDEFGILLPGTSADAAYSLAESLRQAIWQLGIPHISSSVSTCITVSVGIASLDPTQHDNANTLQEAAAHCLHQAKQLGRNRVISASHGYGAST</sequence>